<dbReference type="Pfam" id="PF22458">
    <property type="entry name" value="RsmF-B_ferredox"/>
    <property type="match status" value="1"/>
</dbReference>
<dbReference type="SUPFAM" id="SSF53335">
    <property type="entry name" value="S-adenosyl-L-methionine-dependent methyltransferases"/>
    <property type="match status" value="1"/>
</dbReference>
<evidence type="ECO:0000256" key="3">
    <source>
        <dbReference type="ARBA" id="ARBA00012140"/>
    </source>
</evidence>
<evidence type="ECO:0000256" key="1">
    <source>
        <dbReference type="ARBA" id="ARBA00002724"/>
    </source>
</evidence>
<feature type="binding site" evidence="13">
    <location>
        <position position="312"/>
    </location>
    <ligand>
        <name>S-adenosyl-L-methionine</name>
        <dbReference type="ChEBI" id="CHEBI:59789"/>
    </ligand>
</feature>
<keyword evidence="5" id="KW-0698">rRNA processing</keyword>
<evidence type="ECO:0000313" key="16">
    <source>
        <dbReference type="Proteomes" id="UP000188603"/>
    </source>
</evidence>
<dbReference type="InterPro" id="IPR049560">
    <property type="entry name" value="MeTrfase_RsmB-F_NOP2_cat"/>
</dbReference>
<evidence type="ECO:0000313" key="15">
    <source>
        <dbReference type="EMBL" id="AQS55557.1"/>
    </source>
</evidence>
<dbReference type="CDD" id="cd02440">
    <property type="entry name" value="AdoMet_MTases"/>
    <property type="match status" value="1"/>
</dbReference>
<dbReference type="GO" id="GO:0003723">
    <property type="term" value="F:RNA binding"/>
    <property type="evidence" value="ECO:0007669"/>
    <property type="project" value="UniProtKB-UniRule"/>
</dbReference>
<dbReference type="GO" id="GO:0006355">
    <property type="term" value="P:regulation of DNA-templated transcription"/>
    <property type="evidence" value="ECO:0007669"/>
    <property type="project" value="InterPro"/>
</dbReference>
<dbReference type="PRINTS" id="PR02008">
    <property type="entry name" value="RCMTFAMILY"/>
</dbReference>
<dbReference type="KEGG" id="ntr:B0W44_06940"/>
<dbReference type="AlphaFoldDB" id="A0A1U9K669"/>
<dbReference type="GO" id="GO:0005737">
    <property type="term" value="C:cytoplasm"/>
    <property type="evidence" value="ECO:0007669"/>
    <property type="project" value="UniProtKB-SubCell"/>
</dbReference>
<dbReference type="RefSeq" id="WP_077719423.1">
    <property type="nucleotide sequence ID" value="NZ_CP019699.1"/>
</dbReference>
<feature type="binding site" evidence="13">
    <location>
        <position position="285"/>
    </location>
    <ligand>
        <name>S-adenosyl-L-methionine</name>
        <dbReference type="ChEBI" id="CHEBI:59789"/>
    </ligand>
</feature>
<dbReference type="PROSITE" id="PS51686">
    <property type="entry name" value="SAM_MT_RSMB_NOP"/>
    <property type="match status" value="1"/>
</dbReference>
<evidence type="ECO:0000256" key="2">
    <source>
        <dbReference type="ARBA" id="ARBA00004496"/>
    </source>
</evidence>
<evidence type="ECO:0000256" key="4">
    <source>
        <dbReference type="ARBA" id="ARBA00022490"/>
    </source>
</evidence>
<keyword evidence="7 13" id="KW-0808">Transferase</keyword>
<evidence type="ECO:0000256" key="11">
    <source>
        <dbReference type="ARBA" id="ARBA00031088"/>
    </source>
</evidence>
<protein>
    <recommendedName>
        <fullName evidence="3">16S rRNA (cytosine(967)-C(5))-methyltransferase</fullName>
        <ecNumber evidence="3">2.1.1.176</ecNumber>
    </recommendedName>
    <alternativeName>
        <fullName evidence="10">16S rRNA m5C967 methyltransferase</fullName>
    </alternativeName>
    <alternativeName>
        <fullName evidence="11">rRNA (cytosine-C(5)-)-methyltransferase RsmB</fullName>
    </alternativeName>
</protein>
<dbReference type="SUPFAM" id="SSF48013">
    <property type="entry name" value="NusB-like"/>
    <property type="match status" value="1"/>
</dbReference>
<dbReference type="PANTHER" id="PTHR22807">
    <property type="entry name" value="NOP2 YEAST -RELATED NOL1/NOP2/FMU SUN DOMAIN-CONTAINING"/>
    <property type="match status" value="1"/>
</dbReference>
<dbReference type="InterPro" id="IPR054728">
    <property type="entry name" value="RsmB-like_ferredoxin"/>
</dbReference>
<dbReference type="InterPro" id="IPR004573">
    <property type="entry name" value="rRNA_ssu_MeTfrase_B"/>
</dbReference>
<evidence type="ECO:0000256" key="12">
    <source>
        <dbReference type="ARBA" id="ARBA00047283"/>
    </source>
</evidence>
<dbReference type="NCBIfam" id="TIGR00563">
    <property type="entry name" value="rsmB"/>
    <property type="match status" value="1"/>
</dbReference>
<dbReference type="PANTHER" id="PTHR22807:SF53">
    <property type="entry name" value="RIBOSOMAL RNA SMALL SUBUNIT METHYLTRANSFERASE B-RELATED"/>
    <property type="match status" value="1"/>
</dbReference>
<feature type="binding site" evidence="13">
    <location>
        <position position="330"/>
    </location>
    <ligand>
        <name>S-adenosyl-L-methionine</name>
        <dbReference type="ChEBI" id="CHEBI:59789"/>
    </ligand>
</feature>
<dbReference type="FunFam" id="3.30.70.1170:FF:000003">
    <property type="entry name" value="16S rRNA (Cytosine(967)-C(5))-methyltransferase RsmB"/>
    <property type="match status" value="1"/>
</dbReference>
<accession>A0A1U9K669</accession>
<evidence type="ECO:0000256" key="7">
    <source>
        <dbReference type="ARBA" id="ARBA00022679"/>
    </source>
</evidence>
<evidence type="ECO:0000256" key="10">
    <source>
        <dbReference type="ARBA" id="ARBA00030399"/>
    </source>
</evidence>
<dbReference type="FunFam" id="1.10.940.10:FF:000006">
    <property type="entry name" value="16S rRNA (Cytosine(967)-C(5))-methyltransferase RsmB"/>
    <property type="match status" value="1"/>
</dbReference>
<feature type="domain" description="SAM-dependent MTase RsmB/NOP-type" evidence="14">
    <location>
        <begin position="169"/>
        <end position="449"/>
    </location>
</feature>
<dbReference type="EMBL" id="CP019699">
    <property type="protein sequence ID" value="AQS55557.1"/>
    <property type="molecule type" value="Genomic_DNA"/>
</dbReference>
<keyword evidence="4" id="KW-0963">Cytoplasm</keyword>
<reference evidence="15 16" key="1">
    <citation type="journal article" date="2015" name="Int. J. Syst. Evol. Microbiol.">
        <title>Novibacillus thermophilus gen. nov., sp. nov., a Gram-staining-negative and moderately thermophilic member of the family Thermoactinomycetaceae.</title>
        <authorList>
            <person name="Yang G."/>
            <person name="Chen J."/>
            <person name="Zhou S."/>
        </authorList>
    </citation>
    <scope>NUCLEOTIDE SEQUENCE [LARGE SCALE GENOMIC DNA]</scope>
    <source>
        <strain evidence="15 16">SG-1</strain>
    </source>
</reference>
<comment type="catalytic activity">
    <reaction evidence="12">
        <text>cytidine(967) in 16S rRNA + S-adenosyl-L-methionine = 5-methylcytidine(967) in 16S rRNA + S-adenosyl-L-homocysteine + H(+)</text>
        <dbReference type="Rhea" id="RHEA:42748"/>
        <dbReference type="Rhea" id="RHEA-COMP:10219"/>
        <dbReference type="Rhea" id="RHEA-COMP:10220"/>
        <dbReference type="ChEBI" id="CHEBI:15378"/>
        <dbReference type="ChEBI" id="CHEBI:57856"/>
        <dbReference type="ChEBI" id="CHEBI:59789"/>
        <dbReference type="ChEBI" id="CHEBI:74483"/>
        <dbReference type="ChEBI" id="CHEBI:82748"/>
        <dbReference type="EC" id="2.1.1.176"/>
    </reaction>
</comment>
<dbReference type="InterPro" id="IPR035926">
    <property type="entry name" value="NusB-like_sf"/>
</dbReference>
<keyword evidence="16" id="KW-1185">Reference proteome</keyword>
<keyword evidence="6 13" id="KW-0489">Methyltransferase</keyword>
<dbReference type="Pfam" id="PF01029">
    <property type="entry name" value="NusB"/>
    <property type="match status" value="1"/>
</dbReference>
<dbReference type="InterPro" id="IPR029063">
    <property type="entry name" value="SAM-dependent_MTases_sf"/>
</dbReference>
<dbReference type="Pfam" id="PF01189">
    <property type="entry name" value="Methyltr_RsmB-F"/>
    <property type="match status" value="1"/>
</dbReference>
<dbReference type="Proteomes" id="UP000188603">
    <property type="component" value="Chromosome"/>
</dbReference>
<dbReference type="NCBIfam" id="NF011494">
    <property type="entry name" value="PRK14902.1"/>
    <property type="match status" value="1"/>
</dbReference>
<dbReference type="Gene3D" id="3.40.50.150">
    <property type="entry name" value="Vaccinia Virus protein VP39"/>
    <property type="match status" value="1"/>
</dbReference>
<keyword evidence="9 13" id="KW-0694">RNA-binding</keyword>
<gene>
    <name evidence="15" type="ORF">B0W44_06940</name>
</gene>
<sequence length="450" mass="51290">MNGRNARDVSLEVLTRVERKTSYSNLELHQVLSRSQLSPVDRNLVTELVYGTIQRRNTLDWILAPFTPRKLELWVRQLLRMSVYQLKYLDKVPARAAVHEAVEIAKRRGHRGVASVVNAVLRNVLRHPDRLGTISETDPVKKLSLEYSHPEWLVKRWLDIWDVHTVRAMCDTNNRAPSHTVRVNRLKLSREELATQLEAENPQVKVRESDISAYGLIVEKFGNVADSVLYREGTCTVQDESSMLVGEILKPAPGSTVLDMCAAPGGKATHLAELMDDEGTVDAFDLYRHKVELIEEQVRRLGVRSVRARQADARQLPRLLSKKYDYVLLDAPCSGLGVIRRKPEIKWRRSLEDVGGLVALQQQLLDAAAQLVQPGGVFVYSTCTLEPKENEQQVEWFLRRYPAFQPDESFVRTLPVDVREKAWLGSGMVRILPQYFCSDGFFIARFTHMA</sequence>
<feature type="binding site" evidence="13">
    <location>
        <begin position="261"/>
        <end position="267"/>
    </location>
    <ligand>
        <name>S-adenosyl-L-methionine</name>
        <dbReference type="ChEBI" id="CHEBI:59789"/>
    </ligand>
</feature>
<dbReference type="Gene3D" id="1.10.940.10">
    <property type="entry name" value="NusB-like"/>
    <property type="match status" value="1"/>
</dbReference>
<dbReference type="STRING" id="1471761.B0W44_06940"/>
<dbReference type="InterPro" id="IPR001678">
    <property type="entry name" value="MeTrfase_RsmB-F_NOP2_dom"/>
</dbReference>
<dbReference type="FunFam" id="3.40.50.150:FF:000022">
    <property type="entry name" value="Ribosomal RNA small subunit methyltransferase B"/>
    <property type="match status" value="1"/>
</dbReference>
<evidence type="ECO:0000256" key="13">
    <source>
        <dbReference type="PROSITE-ProRule" id="PRU01023"/>
    </source>
</evidence>
<dbReference type="Gene3D" id="3.30.70.1170">
    <property type="entry name" value="Sun protein, domain 3"/>
    <property type="match status" value="1"/>
</dbReference>
<keyword evidence="8 13" id="KW-0949">S-adenosyl-L-methionine</keyword>
<dbReference type="GO" id="GO:0008649">
    <property type="term" value="F:rRNA methyltransferase activity"/>
    <property type="evidence" value="ECO:0007669"/>
    <property type="project" value="InterPro"/>
</dbReference>
<evidence type="ECO:0000256" key="8">
    <source>
        <dbReference type="ARBA" id="ARBA00022691"/>
    </source>
</evidence>
<proteinExistence type="inferred from homology"/>
<organism evidence="15 16">
    <name type="scientific">Novibacillus thermophilus</name>
    <dbReference type="NCBI Taxonomy" id="1471761"/>
    <lineage>
        <taxon>Bacteria</taxon>
        <taxon>Bacillati</taxon>
        <taxon>Bacillota</taxon>
        <taxon>Bacilli</taxon>
        <taxon>Bacillales</taxon>
        <taxon>Thermoactinomycetaceae</taxon>
        <taxon>Novibacillus</taxon>
    </lineage>
</organism>
<comment type="subcellular location">
    <subcellularLocation>
        <location evidence="2">Cytoplasm</location>
    </subcellularLocation>
</comment>
<evidence type="ECO:0000259" key="14">
    <source>
        <dbReference type="PROSITE" id="PS51686"/>
    </source>
</evidence>
<comment type="similarity">
    <text evidence="13">Belongs to the class I-like SAM-binding methyltransferase superfamily. RsmB/NOP family.</text>
</comment>
<dbReference type="EC" id="2.1.1.176" evidence="3"/>
<dbReference type="InterPro" id="IPR006027">
    <property type="entry name" value="NusB_RsmB_TIM44"/>
</dbReference>
<evidence type="ECO:0000256" key="9">
    <source>
        <dbReference type="ARBA" id="ARBA00022884"/>
    </source>
</evidence>
<evidence type="ECO:0000256" key="6">
    <source>
        <dbReference type="ARBA" id="ARBA00022603"/>
    </source>
</evidence>
<feature type="active site" description="Nucleophile" evidence="13">
    <location>
        <position position="383"/>
    </location>
</feature>
<dbReference type="InterPro" id="IPR023267">
    <property type="entry name" value="RCMT"/>
</dbReference>
<dbReference type="OrthoDB" id="9810297at2"/>
<evidence type="ECO:0000256" key="5">
    <source>
        <dbReference type="ARBA" id="ARBA00022552"/>
    </source>
</evidence>
<comment type="function">
    <text evidence="1">Specifically methylates the cytosine at position 967 (m5C967) of 16S rRNA.</text>
</comment>
<name>A0A1U9K669_9BACL</name>